<accession>A0A9X3UJI1</accession>
<organism evidence="2 3">
    <name type="scientific">Hoeflea prorocentri</name>
    <dbReference type="NCBI Taxonomy" id="1922333"/>
    <lineage>
        <taxon>Bacteria</taxon>
        <taxon>Pseudomonadati</taxon>
        <taxon>Pseudomonadota</taxon>
        <taxon>Alphaproteobacteria</taxon>
        <taxon>Hyphomicrobiales</taxon>
        <taxon>Rhizobiaceae</taxon>
        <taxon>Hoeflea</taxon>
    </lineage>
</organism>
<evidence type="ECO:0000313" key="2">
    <source>
        <dbReference type="EMBL" id="MDA5399531.1"/>
    </source>
</evidence>
<protein>
    <submittedName>
        <fullName evidence="2">Polysaccharide deacetylase</fullName>
    </submittedName>
</protein>
<dbReference type="InterPro" id="IPR052740">
    <property type="entry name" value="CE4"/>
</dbReference>
<keyword evidence="3" id="KW-1185">Reference proteome</keyword>
<dbReference type="InterPro" id="IPR011330">
    <property type="entry name" value="Glyco_hydro/deAcase_b/a-brl"/>
</dbReference>
<dbReference type="PANTHER" id="PTHR45985:SF3">
    <property type="entry name" value="CHITIN DEACETYLASE-LIKE 4"/>
    <property type="match status" value="1"/>
</dbReference>
<dbReference type="PANTHER" id="PTHR45985">
    <property type="match status" value="1"/>
</dbReference>
<sequence>MPRLCKTTALSVFAALIATPALPTQQQQPQIVIVSFDGAHDNALWAKSREIGERTGATFTYFLSCTFLMTRSQRWSYRAPDNKSGRSNVGFADSPAEVRARLGHIWSARNEGHEIASHACGHFDGGEWSENDWKVELAAFSSTLENAWANADAKGEEPEGWRQFVRTDINGFRAPYLSTSSGLTPALKSAGYTYDASGISRGPKAPRRGKGLSAFDLPLIPEGPQNRRIIAMDYNMFVRHSAGVEDASNSQYYEERAYSAFRTAFDREYDGSRQPFQIGLHFVEMNGGAYWRATERLLSDVCGREDVACVSYEMALDMLDKAKKGGGA</sequence>
<dbReference type="Proteomes" id="UP001151234">
    <property type="component" value="Unassembled WGS sequence"/>
</dbReference>
<dbReference type="RefSeq" id="WP_267990960.1">
    <property type="nucleotide sequence ID" value="NZ_JAPJZI010000001.1"/>
</dbReference>
<evidence type="ECO:0000313" key="3">
    <source>
        <dbReference type="Proteomes" id="UP001151234"/>
    </source>
</evidence>
<keyword evidence="1" id="KW-0732">Signal</keyword>
<feature type="chain" id="PRO_5040931237" evidence="1">
    <location>
        <begin position="24"/>
        <end position="328"/>
    </location>
</feature>
<dbReference type="Gene3D" id="3.20.20.370">
    <property type="entry name" value="Glycoside hydrolase/deacetylase"/>
    <property type="match status" value="1"/>
</dbReference>
<reference evidence="2" key="1">
    <citation type="submission" date="2022-11" db="EMBL/GenBank/DDBJ databases">
        <title>Draft genome sequence of Hoeflea poritis E7-10 and Hoeflea prorocentri PM5-8, separated from scleractinian coral Porites lutea and marine dinoflagellate.</title>
        <authorList>
            <person name="Zhang G."/>
            <person name="Wei Q."/>
            <person name="Cai L."/>
        </authorList>
    </citation>
    <scope>NUCLEOTIDE SEQUENCE</scope>
    <source>
        <strain evidence="2">PM5-8</strain>
    </source>
</reference>
<comment type="caution">
    <text evidence="2">The sequence shown here is derived from an EMBL/GenBank/DDBJ whole genome shotgun (WGS) entry which is preliminary data.</text>
</comment>
<feature type="signal peptide" evidence="1">
    <location>
        <begin position="1"/>
        <end position="23"/>
    </location>
</feature>
<dbReference type="AlphaFoldDB" id="A0A9X3UJI1"/>
<dbReference type="EMBL" id="JAPJZI010000001">
    <property type="protein sequence ID" value="MDA5399531.1"/>
    <property type="molecule type" value="Genomic_DNA"/>
</dbReference>
<dbReference type="GO" id="GO:0005975">
    <property type="term" value="P:carbohydrate metabolic process"/>
    <property type="evidence" value="ECO:0007669"/>
    <property type="project" value="InterPro"/>
</dbReference>
<proteinExistence type="predicted"/>
<evidence type="ECO:0000256" key="1">
    <source>
        <dbReference type="SAM" id="SignalP"/>
    </source>
</evidence>
<dbReference type="SUPFAM" id="SSF88713">
    <property type="entry name" value="Glycoside hydrolase/deacetylase"/>
    <property type="match status" value="1"/>
</dbReference>
<name>A0A9X3UJI1_9HYPH</name>
<gene>
    <name evidence="2" type="ORF">OQ273_13185</name>
</gene>